<sequence length="1096" mass="123293">MDGLLILISSLVLLHFLVPTRSSGLEQTPCLVQNLDGTAPVHVQRLYDAYRVRYKGDADEGVEGEAKVTESKDTGEIRRDNRHPVLWKFKDPLDKDKPPYAVQIIQYESVPVEKTSDHKDAKAFGSSLKSVEKVKESLAKDKNSTHNSGVKSDSSNNSGVKSDSSNTAHVPLGKCILDFYNRNKEKKPAIEKPITQKIVDPFIDSIRGLVEKEKPPVCLPVVKYENNLVRPPDPGEKSNNNPAQEKGKIKEPSYKEKPPFSLTKFDFTDDKASCSAKCPGRPPNLKDSNEKSSHLIVLKLDVPGNFQEHLRTLVPGTSQEREPPKDSGERRILELSRIYNEILKAWQRPSQIFPPKKSKPVSTSGTVKLSALSDLLDVIEQLEQTDLVSELAEKIGERLEPNLDKRILHDSHLVTESRASLKAISNNDLTGLFENMEPGSAVIAFKRVLADVKSRSSSIRAGGLYDEYKKGFFQLFNDHKFPRQSLLTTEADYPLDSDSNEKMNDTTQCLVADKKEEKAPSRNINYLKALDNFVKLNRESNQNGGLKPYFLPNSKNRQLVWNEVPLIRPGLGDSKKGQKLKPPEAPIQGKGDVENEKGDRPLQQKVTQKDEPKTDEQLTKTEKLEKPGPKLEIKWDEDVGTKTKTESDECSSQSSTKLLASKMNPWPDLSSSIDPDKIVTGMKAIKHSNFFNLFNEYENQMDNLHQALKTKQSWWKEVIEKAKVPKTNTKRQSLTQGESGQILPVPFPEVLVNQVTPPVSTNMIDNVATQMNLSPLEVAQRIVGNSPNVGDARLGFGPTRLQPIPAANQMFVPKGLEMVFPSSSPQICQAQGCQQQDQQGMSPILDKILERLETIQATKCNQSEEEVKKLSCCFVDPADGSPCDLNGSWESPVLGVRINIQTNQVEAPVEEKKGCFTSKKRKSRDIPDIQRFLRTCVKINTTHIKNDLKNPTFTGIPLNISVQETVPPRVHELMDNIKDWQFSGHALMIQGGPVSLSFRQMNSSLIGHFVGYCRTCGCVDTIFGSWTFCRPSRDCQDISMSIVDRRDMLRRYSMDERRKNRVKEQLYHRSKFAKMEKKRVRDEQQMIQTPYSGSKL</sequence>
<feature type="compositionally biased region" description="Basic and acidic residues" evidence="1">
    <location>
        <begin position="135"/>
        <end position="144"/>
    </location>
</feature>
<feature type="compositionally biased region" description="Low complexity" evidence="1">
    <location>
        <begin position="147"/>
        <end position="166"/>
    </location>
</feature>
<dbReference type="AlphaFoldDB" id="B3LVJ1"/>
<proteinExistence type="predicted"/>
<protein>
    <submittedName>
        <fullName evidence="3">Uncharacterized protein</fullName>
    </submittedName>
</protein>
<dbReference type="HOGENOM" id="CLU_009748_0_0_1"/>
<evidence type="ECO:0000313" key="4">
    <source>
        <dbReference type="Proteomes" id="UP000007801"/>
    </source>
</evidence>
<keyword evidence="2" id="KW-0732">Signal</keyword>
<dbReference type="Proteomes" id="UP000007801">
    <property type="component" value="Unassembled WGS sequence"/>
</dbReference>
<dbReference type="eggNOG" id="KOG2455">
    <property type="taxonomic scope" value="Eukaryota"/>
</dbReference>
<accession>B3LVJ1</accession>
<dbReference type="OrthoDB" id="6735462at2759"/>
<feature type="region of interest" description="Disordered" evidence="1">
    <location>
        <begin position="226"/>
        <end position="262"/>
    </location>
</feature>
<name>B3LVJ1_DROAN</name>
<gene>
    <name evidence="3" type="primary">Dana\GF18052</name>
    <name evidence="3" type="synonym">dana_GLEANR_19312</name>
    <name evidence="3" type="ORF">GF18052</name>
</gene>
<reference evidence="3 4" key="1">
    <citation type="journal article" date="2007" name="Nature">
        <title>Evolution of genes and genomes on the Drosophila phylogeny.</title>
        <authorList>
            <consortium name="Drosophila 12 Genomes Consortium"/>
            <person name="Clark A.G."/>
            <person name="Eisen M.B."/>
            <person name="Smith D.R."/>
            <person name="Bergman C.M."/>
            <person name="Oliver B."/>
            <person name="Markow T.A."/>
            <person name="Kaufman T.C."/>
            <person name="Kellis M."/>
            <person name="Gelbart W."/>
            <person name="Iyer V.N."/>
            <person name="Pollard D.A."/>
            <person name="Sackton T.B."/>
            <person name="Larracuente A.M."/>
            <person name="Singh N.D."/>
            <person name="Abad J.P."/>
            <person name="Abt D.N."/>
            <person name="Adryan B."/>
            <person name="Aguade M."/>
            <person name="Akashi H."/>
            <person name="Anderson W.W."/>
            <person name="Aquadro C.F."/>
            <person name="Ardell D.H."/>
            <person name="Arguello R."/>
            <person name="Artieri C.G."/>
            <person name="Barbash D.A."/>
            <person name="Barker D."/>
            <person name="Barsanti P."/>
            <person name="Batterham P."/>
            <person name="Batzoglou S."/>
            <person name="Begun D."/>
            <person name="Bhutkar A."/>
            <person name="Blanco E."/>
            <person name="Bosak S.A."/>
            <person name="Bradley R.K."/>
            <person name="Brand A.D."/>
            <person name="Brent M.R."/>
            <person name="Brooks A.N."/>
            <person name="Brown R.H."/>
            <person name="Butlin R.K."/>
            <person name="Caggese C."/>
            <person name="Calvi B.R."/>
            <person name="Bernardo de Carvalho A."/>
            <person name="Caspi A."/>
            <person name="Castrezana S."/>
            <person name="Celniker S.E."/>
            <person name="Chang J.L."/>
            <person name="Chapple C."/>
            <person name="Chatterji S."/>
            <person name="Chinwalla A."/>
            <person name="Civetta A."/>
            <person name="Clifton S.W."/>
            <person name="Comeron J.M."/>
            <person name="Costello J.C."/>
            <person name="Coyne J.A."/>
            <person name="Daub J."/>
            <person name="David R.G."/>
            <person name="Delcher A.L."/>
            <person name="Delehaunty K."/>
            <person name="Do C.B."/>
            <person name="Ebling H."/>
            <person name="Edwards K."/>
            <person name="Eickbush T."/>
            <person name="Evans J.D."/>
            <person name="Filipski A."/>
            <person name="Findeiss S."/>
            <person name="Freyhult E."/>
            <person name="Fulton L."/>
            <person name="Fulton R."/>
            <person name="Garcia A.C."/>
            <person name="Gardiner A."/>
            <person name="Garfield D.A."/>
            <person name="Garvin B.E."/>
            <person name="Gibson G."/>
            <person name="Gilbert D."/>
            <person name="Gnerre S."/>
            <person name="Godfrey J."/>
            <person name="Good R."/>
            <person name="Gotea V."/>
            <person name="Gravely B."/>
            <person name="Greenberg A.J."/>
            <person name="Griffiths-Jones S."/>
            <person name="Gross S."/>
            <person name="Guigo R."/>
            <person name="Gustafson E.A."/>
            <person name="Haerty W."/>
            <person name="Hahn M.W."/>
            <person name="Halligan D.L."/>
            <person name="Halpern A.L."/>
            <person name="Halter G.M."/>
            <person name="Han M.V."/>
            <person name="Heger A."/>
            <person name="Hillier L."/>
            <person name="Hinrichs A.S."/>
            <person name="Holmes I."/>
            <person name="Hoskins R.A."/>
            <person name="Hubisz M.J."/>
            <person name="Hultmark D."/>
            <person name="Huntley M.A."/>
            <person name="Jaffe D.B."/>
            <person name="Jagadeeshan S."/>
            <person name="Jeck W.R."/>
            <person name="Johnson J."/>
            <person name="Jones C.D."/>
            <person name="Jordan W.C."/>
            <person name="Karpen G.H."/>
            <person name="Kataoka E."/>
            <person name="Keightley P.D."/>
            <person name="Kheradpour P."/>
            <person name="Kirkness E.F."/>
            <person name="Koerich L.B."/>
            <person name="Kristiansen K."/>
            <person name="Kudrna D."/>
            <person name="Kulathinal R.J."/>
            <person name="Kumar S."/>
            <person name="Kwok R."/>
            <person name="Lander E."/>
            <person name="Langley C.H."/>
            <person name="Lapoint R."/>
            <person name="Lazzaro B.P."/>
            <person name="Lee S.J."/>
            <person name="Levesque L."/>
            <person name="Li R."/>
            <person name="Lin C.F."/>
            <person name="Lin M.F."/>
            <person name="Lindblad-Toh K."/>
            <person name="Llopart A."/>
            <person name="Long M."/>
            <person name="Low L."/>
            <person name="Lozovsky E."/>
            <person name="Lu J."/>
            <person name="Luo M."/>
            <person name="Machado C.A."/>
            <person name="Makalowski W."/>
            <person name="Marzo M."/>
            <person name="Matsuda M."/>
            <person name="Matzkin L."/>
            <person name="McAllister B."/>
            <person name="McBride C.S."/>
            <person name="McKernan B."/>
            <person name="McKernan K."/>
            <person name="Mendez-Lago M."/>
            <person name="Minx P."/>
            <person name="Mollenhauer M.U."/>
            <person name="Montooth K."/>
            <person name="Mount S.M."/>
            <person name="Mu X."/>
            <person name="Myers E."/>
            <person name="Negre B."/>
            <person name="Newfeld S."/>
            <person name="Nielsen R."/>
            <person name="Noor M.A."/>
            <person name="O'Grady P."/>
            <person name="Pachter L."/>
            <person name="Papaceit M."/>
            <person name="Parisi M.J."/>
            <person name="Parisi M."/>
            <person name="Parts L."/>
            <person name="Pedersen J.S."/>
            <person name="Pesole G."/>
            <person name="Phillippy A.M."/>
            <person name="Ponting C.P."/>
            <person name="Pop M."/>
            <person name="Porcelli D."/>
            <person name="Powell J.R."/>
            <person name="Prohaska S."/>
            <person name="Pruitt K."/>
            <person name="Puig M."/>
            <person name="Quesneville H."/>
            <person name="Ram K.R."/>
            <person name="Rand D."/>
            <person name="Rasmussen M.D."/>
            <person name="Reed L.K."/>
            <person name="Reenan R."/>
            <person name="Reily A."/>
            <person name="Remington K.A."/>
            <person name="Rieger T.T."/>
            <person name="Ritchie M.G."/>
            <person name="Robin C."/>
            <person name="Rogers Y.H."/>
            <person name="Rohde C."/>
            <person name="Rozas J."/>
            <person name="Rubenfield M.J."/>
            <person name="Ruiz A."/>
            <person name="Russo S."/>
            <person name="Salzberg S.L."/>
            <person name="Sanchez-Gracia A."/>
            <person name="Saranga D.J."/>
            <person name="Sato H."/>
            <person name="Schaeffer S.W."/>
            <person name="Schatz M.C."/>
            <person name="Schlenke T."/>
            <person name="Schwartz R."/>
            <person name="Segarra C."/>
            <person name="Singh R.S."/>
            <person name="Sirot L."/>
            <person name="Sirota M."/>
            <person name="Sisneros N.B."/>
            <person name="Smith C.D."/>
            <person name="Smith T.F."/>
            <person name="Spieth J."/>
            <person name="Stage D.E."/>
            <person name="Stark A."/>
            <person name="Stephan W."/>
            <person name="Strausberg R.L."/>
            <person name="Strempel S."/>
            <person name="Sturgill D."/>
            <person name="Sutton G."/>
            <person name="Sutton G.G."/>
            <person name="Tao W."/>
            <person name="Teichmann S."/>
            <person name="Tobari Y.N."/>
            <person name="Tomimura Y."/>
            <person name="Tsolas J.M."/>
            <person name="Valente V.L."/>
            <person name="Venter E."/>
            <person name="Venter J.C."/>
            <person name="Vicario S."/>
            <person name="Vieira F.G."/>
            <person name="Vilella A.J."/>
            <person name="Villasante A."/>
            <person name="Walenz B."/>
            <person name="Wang J."/>
            <person name="Wasserman M."/>
            <person name="Watts T."/>
            <person name="Wilson D."/>
            <person name="Wilson R.K."/>
            <person name="Wing R.A."/>
            <person name="Wolfner M.F."/>
            <person name="Wong A."/>
            <person name="Wong G.K."/>
            <person name="Wu C.I."/>
            <person name="Wu G."/>
            <person name="Yamamoto D."/>
            <person name="Yang H.P."/>
            <person name="Yang S.P."/>
            <person name="Yorke J.A."/>
            <person name="Yoshida K."/>
            <person name="Zdobnov E."/>
            <person name="Zhang P."/>
            <person name="Zhang Y."/>
            <person name="Zimin A.V."/>
            <person name="Baldwin J."/>
            <person name="Abdouelleil A."/>
            <person name="Abdulkadir J."/>
            <person name="Abebe A."/>
            <person name="Abera B."/>
            <person name="Abreu J."/>
            <person name="Acer S.C."/>
            <person name="Aftuck L."/>
            <person name="Alexander A."/>
            <person name="An P."/>
            <person name="Anderson E."/>
            <person name="Anderson S."/>
            <person name="Arachi H."/>
            <person name="Azer M."/>
            <person name="Bachantsang P."/>
            <person name="Barry A."/>
            <person name="Bayul T."/>
            <person name="Berlin A."/>
            <person name="Bessette D."/>
            <person name="Bloom T."/>
            <person name="Blye J."/>
            <person name="Boguslavskiy L."/>
            <person name="Bonnet C."/>
            <person name="Boukhgalter B."/>
            <person name="Bourzgui I."/>
            <person name="Brown A."/>
            <person name="Cahill P."/>
            <person name="Channer S."/>
            <person name="Cheshatsang Y."/>
            <person name="Chuda L."/>
            <person name="Citroen M."/>
            <person name="Collymore A."/>
            <person name="Cooke P."/>
            <person name="Costello M."/>
            <person name="D'Aco K."/>
            <person name="Daza R."/>
            <person name="De Haan G."/>
            <person name="DeGray S."/>
            <person name="DeMaso C."/>
            <person name="Dhargay N."/>
            <person name="Dooley K."/>
            <person name="Dooley E."/>
            <person name="Doricent M."/>
            <person name="Dorje P."/>
            <person name="Dorjee K."/>
            <person name="Dupes A."/>
            <person name="Elong R."/>
            <person name="Falk J."/>
            <person name="Farina A."/>
            <person name="Faro S."/>
            <person name="Ferguson D."/>
            <person name="Fisher S."/>
            <person name="Foley C.D."/>
            <person name="Franke A."/>
            <person name="Friedrich D."/>
            <person name="Gadbois L."/>
            <person name="Gearin G."/>
            <person name="Gearin C.R."/>
            <person name="Giannoukos G."/>
            <person name="Goode T."/>
            <person name="Graham J."/>
            <person name="Grandbois E."/>
            <person name="Grewal S."/>
            <person name="Gyaltsen K."/>
            <person name="Hafez N."/>
            <person name="Hagos B."/>
            <person name="Hall J."/>
            <person name="Henson C."/>
            <person name="Hollinger A."/>
            <person name="Honan T."/>
            <person name="Huard M.D."/>
            <person name="Hughes L."/>
            <person name="Hurhula B."/>
            <person name="Husby M.E."/>
            <person name="Kamat A."/>
            <person name="Kanga B."/>
            <person name="Kashin S."/>
            <person name="Khazanovich D."/>
            <person name="Kisner P."/>
            <person name="Lance K."/>
            <person name="Lara M."/>
            <person name="Lee W."/>
            <person name="Lennon N."/>
            <person name="Letendre F."/>
            <person name="LeVine R."/>
            <person name="Lipovsky A."/>
            <person name="Liu X."/>
            <person name="Liu J."/>
            <person name="Liu S."/>
            <person name="Lokyitsang T."/>
            <person name="Lokyitsang Y."/>
            <person name="Lubonja R."/>
            <person name="Lui A."/>
            <person name="MacDonald P."/>
            <person name="Magnisalis V."/>
            <person name="Maru K."/>
            <person name="Matthews C."/>
            <person name="McCusker W."/>
            <person name="McDonough S."/>
            <person name="Mehta T."/>
            <person name="Meldrim J."/>
            <person name="Meneus L."/>
            <person name="Mihai O."/>
            <person name="Mihalev A."/>
            <person name="Mihova T."/>
            <person name="Mittelman R."/>
            <person name="Mlenga V."/>
            <person name="Montmayeur A."/>
            <person name="Mulrain L."/>
            <person name="Navidi A."/>
            <person name="Naylor J."/>
            <person name="Negash T."/>
            <person name="Nguyen T."/>
            <person name="Nguyen N."/>
            <person name="Nicol R."/>
            <person name="Norbu C."/>
            <person name="Norbu N."/>
            <person name="Novod N."/>
            <person name="O'Neill B."/>
            <person name="Osman S."/>
            <person name="Markiewicz E."/>
            <person name="Oyono O.L."/>
            <person name="Patti C."/>
            <person name="Phunkhang P."/>
            <person name="Pierre F."/>
            <person name="Priest M."/>
            <person name="Raghuraman S."/>
            <person name="Rege F."/>
            <person name="Reyes R."/>
            <person name="Rise C."/>
            <person name="Rogov P."/>
            <person name="Ross K."/>
            <person name="Ryan E."/>
            <person name="Settipalli S."/>
            <person name="Shea T."/>
            <person name="Sherpa N."/>
            <person name="Shi L."/>
            <person name="Shih D."/>
            <person name="Sparrow T."/>
            <person name="Spaulding J."/>
            <person name="Stalker J."/>
            <person name="Stange-Thomann N."/>
            <person name="Stavropoulos S."/>
            <person name="Stone C."/>
            <person name="Strader C."/>
            <person name="Tesfaye S."/>
            <person name="Thomson T."/>
            <person name="Thoulutsang Y."/>
            <person name="Thoulutsang D."/>
            <person name="Topham K."/>
            <person name="Topping I."/>
            <person name="Tsamla T."/>
            <person name="Vassiliev H."/>
            <person name="Vo A."/>
            <person name="Wangchuk T."/>
            <person name="Wangdi T."/>
            <person name="Weiand M."/>
            <person name="Wilkinson J."/>
            <person name="Wilson A."/>
            <person name="Yadav S."/>
            <person name="Young G."/>
            <person name="Yu Q."/>
            <person name="Zembek L."/>
            <person name="Zhong D."/>
            <person name="Zimmer A."/>
            <person name="Zwirko Z."/>
            <person name="Jaffe D.B."/>
            <person name="Alvarez P."/>
            <person name="Brockman W."/>
            <person name="Butler J."/>
            <person name="Chin C."/>
            <person name="Gnerre S."/>
            <person name="Grabherr M."/>
            <person name="Kleber M."/>
            <person name="Mauceli E."/>
            <person name="MacCallum I."/>
        </authorList>
    </citation>
    <scope>NUCLEOTIDE SEQUENCE [LARGE SCALE GENOMIC DNA]</scope>
    <source>
        <strain evidence="4">Tucson 14024-0371.13</strain>
    </source>
</reference>
<dbReference type="InParanoid" id="B3LVJ1"/>
<evidence type="ECO:0000256" key="2">
    <source>
        <dbReference type="SAM" id="SignalP"/>
    </source>
</evidence>
<dbReference type="GeneID" id="6500831"/>
<feature type="chain" id="PRO_5002791738" evidence="2">
    <location>
        <begin position="23"/>
        <end position="1096"/>
    </location>
</feature>
<dbReference type="PhylomeDB" id="B3LVJ1"/>
<evidence type="ECO:0000313" key="3">
    <source>
        <dbReference type="EMBL" id="EDV42561.1"/>
    </source>
</evidence>
<keyword evidence="4" id="KW-1185">Reference proteome</keyword>
<evidence type="ECO:0000256" key="1">
    <source>
        <dbReference type="SAM" id="MobiDB-lite"/>
    </source>
</evidence>
<feature type="region of interest" description="Disordered" evidence="1">
    <location>
        <begin position="135"/>
        <end position="167"/>
    </location>
</feature>
<dbReference type="OMA" id="CTPKTET"/>
<feature type="signal peptide" evidence="2">
    <location>
        <begin position="1"/>
        <end position="22"/>
    </location>
</feature>
<feature type="region of interest" description="Disordered" evidence="1">
    <location>
        <begin position="568"/>
        <end position="629"/>
    </location>
</feature>
<dbReference type="STRING" id="7217.B3LVJ1"/>
<dbReference type="KEGG" id="dan:6500831"/>
<feature type="compositionally biased region" description="Basic and acidic residues" evidence="1">
    <location>
        <begin position="245"/>
        <end position="258"/>
    </location>
</feature>
<organism evidence="3 4">
    <name type="scientific">Drosophila ananassae</name>
    <name type="common">Fruit fly</name>
    <dbReference type="NCBI Taxonomy" id="7217"/>
    <lineage>
        <taxon>Eukaryota</taxon>
        <taxon>Metazoa</taxon>
        <taxon>Ecdysozoa</taxon>
        <taxon>Arthropoda</taxon>
        <taxon>Hexapoda</taxon>
        <taxon>Insecta</taxon>
        <taxon>Pterygota</taxon>
        <taxon>Neoptera</taxon>
        <taxon>Endopterygota</taxon>
        <taxon>Diptera</taxon>
        <taxon>Brachycera</taxon>
        <taxon>Muscomorpha</taxon>
        <taxon>Ephydroidea</taxon>
        <taxon>Drosophilidae</taxon>
        <taxon>Drosophila</taxon>
        <taxon>Sophophora</taxon>
    </lineage>
</organism>
<feature type="compositionally biased region" description="Basic and acidic residues" evidence="1">
    <location>
        <begin position="591"/>
        <end position="629"/>
    </location>
</feature>
<dbReference type="EMBL" id="CH902617">
    <property type="protein sequence ID" value="EDV42561.1"/>
    <property type="molecule type" value="Genomic_DNA"/>
</dbReference>